<comment type="similarity">
    <text evidence="2">Belongs to the EamA transporter family.</text>
</comment>
<feature type="transmembrane region" description="Helical" evidence="8">
    <location>
        <begin position="73"/>
        <end position="91"/>
    </location>
</feature>
<dbReference type="EMBL" id="SNYQ01000009">
    <property type="protein sequence ID" value="TDQ56679.1"/>
    <property type="molecule type" value="Genomic_DNA"/>
</dbReference>
<reference evidence="10 11" key="1">
    <citation type="submission" date="2019-03" db="EMBL/GenBank/DDBJ databases">
        <title>Genomic Encyclopedia of Type Strains, Phase IV (KMG-IV): sequencing the most valuable type-strain genomes for metagenomic binning, comparative biology and taxonomic classification.</title>
        <authorList>
            <person name="Goeker M."/>
        </authorList>
    </citation>
    <scope>NUCLEOTIDE SEQUENCE [LARGE SCALE GENOMIC DNA]</scope>
    <source>
        <strain evidence="10 11">DSM 28403</strain>
    </source>
</reference>
<evidence type="ECO:0000313" key="10">
    <source>
        <dbReference type="EMBL" id="TDQ56679.1"/>
    </source>
</evidence>
<feature type="transmembrane region" description="Helical" evidence="8">
    <location>
        <begin position="176"/>
        <end position="194"/>
    </location>
</feature>
<evidence type="ECO:0000256" key="6">
    <source>
        <dbReference type="ARBA" id="ARBA00022989"/>
    </source>
</evidence>
<keyword evidence="4" id="KW-1003">Cell membrane</keyword>
<dbReference type="InterPro" id="IPR000620">
    <property type="entry name" value="EamA_dom"/>
</dbReference>
<feature type="transmembrane region" description="Helical" evidence="8">
    <location>
        <begin position="103"/>
        <end position="121"/>
    </location>
</feature>
<evidence type="ECO:0000256" key="7">
    <source>
        <dbReference type="ARBA" id="ARBA00023136"/>
    </source>
</evidence>
<organism evidence="10 11">
    <name type="scientific">Mesocricetibacter intestinalis</name>
    <dbReference type="NCBI Taxonomy" id="1521930"/>
    <lineage>
        <taxon>Bacteria</taxon>
        <taxon>Pseudomonadati</taxon>
        <taxon>Pseudomonadota</taxon>
        <taxon>Gammaproteobacteria</taxon>
        <taxon>Pasteurellales</taxon>
        <taxon>Pasteurellaceae</taxon>
        <taxon>Mesocricetibacter</taxon>
    </lineage>
</organism>
<keyword evidence="7 8" id="KW-0472">Membrane</keyword>
<feature type="domain" description="EamA" evidence="9">
    <location>
        <begin position="4"/>
        <end position="142"/>
    </location>
</feature>
<feature type="transmembrane region" description="Helical" evidence="8">
    <location>
        <begin position="35"/>
        <end position="53"/>
    </location>
</feature>
<keyword evidence="5 8" id="KW-0812">Transmembrane</keyword>
<feature type="transmembrane region" description="Helical" evidence="8">
    <location>
        <begin position="5"/>
        <end position="23"/>
    </location>
</feature>
<dbReference type="GO" id="GO:0005886">
    <property type="term" value="C:plasma membrane"/>
    <property type="evidence" value="ECO:0007669"/>
    <property type="project" value="UniProtKB-SubCell"/>
</dbReference>
<comment type="caution">
    <text evidence="10">The sequence shown here is derived from an EMBL/GenBank/DDBJ whole genome shotgun (WGS) entry which is preliminary data.</text>
</comment>
<dbReference type="InterPro" id="IPR004626">
    <property type="entry name" value="RarD"/>
</dbReference>
<sequence>MIIKGIGFSLFASMLFGFLYYFSTLLKPLSGQDIFGFRILFTVPFLLAAIFLFKQKHAFIILYQRIRQTPWYLAVICFNGSIMGLEMWLFLWAPNNGSSVSTSLGYLLMPLCLVLSGKLIFKEQISRLKFIAILTAALGVGMNIVIKGGLSWESLVVCGGYSLYFIIRKKLQLTDFACFTLEMLCTLPVAIYFAMQQDLSLVQQLNPNILYYLLILGLVSGIALISYVTASNLLPINLLGLLGYAEPILMLIVSLIIGEHIGHDSYPLLSCLFAAMLLLILDGFLYVRKQIKHLH</sequence>
<feature type="transmembrane region" description="Helical" evidence="8">
    <location>
        <begin position="128"/>
        <end position="146"/>
    </location>
</feature>
<feature type="transmembrane region" description="Helical" evidence="8">
    <location>
        <begin position="241"/>
        <end position="261"/>
    </location>
</feature>
<feature type="transmembrane region" description="Helical" evidence="8">
    <location>
        <begin position="152"/>
        <end position="167"/>
    </location>
</feature>
<evidence type="ECO:0000256" key="8">
    <source>
        <dbReference type="SAM" id="Phobius"/>
    </source>
</evidence>
<comment type="subcellular location">
    <subcellularLocation>
        <location evidence="1">Cell membrane</location>
        <topology evidence="1">Multi-pass membrane protein</topology>
    </subcellularLocation>
</comment>
<dbReference type="NCBIfam" id="TIGR00688">
    <property type="entry name" value="rarD"/>
    <property type="match status" value="1"/>
</dbReference>
<evidence type="ECO:0000256" key="1">
    <source>
        <dbReference type="ARBA" id="ARBA00004651"/>
    </source>
</evidence>
<feature type="transmembrane region" description="Helical" evidence="8">
    <location>
        <begin position="209"/>
        <end position="229"/>
    </location>
</feature>
<evidence type="ECO:0000256" key="3">
    <source>
        <dbReference type="ARBA" id="ARBA00022448"/>
    </source>
</evidence>
<gene>
    <name evidence="10" type="ORF">EDC45_1889</name>
</gene>
<keyword evidence="11" id="KW-1185">Reference proteome</keyword>
<keyword evidence="3" id="KW-0813">Transport</keyword>
<evidence type="ECO:0000313" key="11">
    <source>
        <dbReference type="Proteomes" id="UP000295657"/>
    </source>
</evidence>
<dbReference type="InterPro" id="IPR037185">
    <property type="entry name" value="EmrE-like"/>
</dbReference>
<feature type="transmembrane region" description="Helical" evidence="8">
    <location>
        <begin position="267"/>
        <end position="287"/>
    </location>
</feature>
<evidence type="ECO:0000256" key="2">
    <source>
        <dbReference type="ARBA" id="ARBA00007362"/>
    </source>
</evidence>
<name>A0A4V3D9K9_9PAST</name>
<evidence type="ECO:0000256" key="4">
    <source>
        <dbReference type="ARBA" id="ARBA00022475"/>
    </source>
</evidence>
<evidence type="ECO:0000256" key="5">
    <source>
        <dbReference type="ARBA" id="ARBA00022692"/>
    </source>
</evidence>
<keyword evidence="6 8" id="KW-1133">Transmembrane helix</keyword>
<proteinExistence type="inferred from homology"/>
<evidence type="ECO:0000259" key="9">
    <source>
        <dbReference type="Pfam" id="PF00892"/>
    </source>
</evidence>
<dbReference type="SUPFAM" id="SSF103481">
    <property type="entry name" value="Multidrug resistance efflux transporter EmrE"/>
    <property type="match status" value="1"/>
</dbReference>
<protein>
    <submittedName>
        <fullName evidence="10">Chloramphenicol-sensitive protein RarD</fullName>
    </submittedName>
</protein>
<accession>A0A4V3D9K9</accession>
<dbReference type="Proteomes" id="UP000295657">
    <property type="component" value="Unassembled WGS sequence"/>
</dbReference>
<dbReference type="Pfam" id="PF00892">
    <property type="entry name" value="EamA"/>
    <property type="match status" value="1"/>
</dbReference>
<dbReference type="AlphaFoldDB" id="A0A4V3D9K9"/>